<evidence type="ECO:0000256" key="5">
    <source>
        <dbReference type="ARBA" id="ARBA00023098"/>
    </source>
</evidence>
<dbReference type="GO" id="GO:0006633">
    <property type="term" value="P:fatty acid biosynthetic process"/>
    <property type="evidence" value="ECO:0007669"/>
    <property type="project" value="UniProtKB-UniRule"/>
</dbReference>
<dbReference type="Proteomes" id="UP000008139">
    <property type="component" value="Chromosome"/>
</dbReference>
<evidence type="ECO:0000256" key="6">
    <source>
        <dbReference type="ARBA" id="ARBA00023239"/>
    </source>
</evidence>
<dbReference type="NCBIfam" id="NF000582">
    <property type="entry name" value="PRK00006.1"/>
    <property type="match status" value="1"/>
</dbReference>
<dbReference type="Pfam" id="PF07977">
    <property type="entry name" value="FabA"/>
    <property type="match status" value="1"/>
</dbReference>
<keyword evidence="5 8" id="KW-0443">Lipid metabolism</keyword>
<dbReference type="Gene3D" id="3.10.129.10">
    <property type="entry name" value="Hotdog Thioesterase"/>
    <property type="match status" value="1"/>
</dbReference>
<dbReference type="FunFam" id="3.10.129.10:FF:000001">
    <property type="entry name" value="3-hydroxyacyl-[acyl-carrier-protein] dehydratase FabZ"/>
    <property type="match status" value="1"/>
</dbReference>
<dbReference type="InterPro" id="IPR010084">
    <property type="entry name" value="FabZ"/>
</dbReference>
<keyword evidence="4 8" id="KW-0441">Lipid A biosynthesis</keyword>
<keyword evidence="3 8" id="KW-0444">Lipid biosynthesis</keyword>
<dbReference type="OrthoDB" id="9772788at2"/>
<dbReference type="RefSeq" id="WP_013682284.1">
    <property type="nucleotide sequence ID" value="NC_015318.1"/>
</dbReference>
<dbReference type="GO" id="GO:0016020">
    <property type="term" value="C:membrane"/>
    <property type="evidence" value="ECO:0007669"/>
    <property type="project" value="GOC"/>
</dbReference>
<evidence type="ECO:0000256" key="1">
    <source>
        <dbReference type="ARBA" id="ARBA00004496"/>
    </source>
</evidence>
<protein>
    <recommendedName>
        <fullName evidence="8">3-hydroxyacyl-[acyl-carrier-protein] dehydratase FabZ</fullName>
        <ecNumber evidence="8">4.2.1.59</ecNumber>
    </recommendedName>
    <alternativeName>
        <fullName evidence="8">(3R)-hydroxymyristoyl-[acyl-carrier-protein] dehydratase</fullName>
        <shortName evidence="8">(3R)-hydroxymyristoyl-ACP dehydrase</shortName>
    </alternativeName>
    <alternativeName>
        <fullName evidence="8">Beta-hydroxyacyl-ACP dehydratase</fullName>
    </alternativeName>
</protein>
<evidence type="ECO:0000256" key="2">
    <source>
        <dbReference type="ARBA" id="ARBA00022490"/>
    </source>
</evidence>
<dbReference type="GO" id="GO:0019171">
    <property type="term" value="F:(3R)-hydroxyacyl-[acyl-carrier-protein] dehydratase activity"/>
    <property type="evidence" value="ECO:0007669"/>
    <property type="project" value="UniProtKB-EC"/>
</dbReference>
<organism evidence="9 10">
    <name type="scientific">Hippea maritima (strain ATCC 700847 / DSM 10411 / MH2)</name>
    <dbReference type="NCBI Taxonomy" id="760142"/>
    <lineage>
        <taxon>Bacteria</taxon>
        <taxon>Pseudomonadati</taxon>
        <taxon>Campylobacterota</taxon>
        <taxon>Desulfurellia</taxon>
        <taxon>Desulfurellales</taxon>
        <taxon>Hippeaceae</taxon>
        <taxon>Hippea</taxon>
    </lineage>
</organism>
<dbReference type="HOGENOM" id="CLU_078912_1_0_7"/>
<dbReference type="EMBL" id="CP002606">
    <property type="protein sequence ID" value="AEA34252.1"/>
    <property type="molecule type" value="Genomic_DNA"/>
</dbReference>
<dbReference type="STRING" id="760142.Hipma_1294"/>
<comment type="function">
    <text evidence="7 8">Involved in unsaturated fatty acids biosynthesis. Catalyzes the dehydration of short chain beta-hydroxyacyl-ACPs and long chain saturated and unsaturated beta-hydroxyacyl-ACPs.</text>
</comment>
<reference evidence="9 10" key="1">
    <citation type="journal article" date="2011" name="Stand. Genomic Sci.">
        <title>Complete genome sequence of the thermophilic sulfur-reducer Hippea maritima type strain (MH(2)).</title>
        <authorList>
            <person name="Huntemann M."/>
            <person name="Lu M."/>
            <person name="Nolan M."/>
            <person name="Lapidus A."/>
            <person name="Lucas S."/>
            <person name="Hammon N."/>
            <person name="Deshpande S."/>
            <person name="Cheng J.F."/>
            <person name="Tapia R."/>
            <person name="Han C."/>
            <person name="Goodwin L."/>
            <person name="Pitluck S."/>
            <person name="Liolios K."/>
            <person name="Pagani I."/>
            <person name="Ivanova N."/>
            <person name="Ovchinikova G."/>
            <person name="Pati A."/>
            <person name="Chen A."/>
            <person name="Palaniappan K."/>
            <person name="Land M."/>
            <person name="Hauser L."/>
            <person name="Jeffries C.D."/>
            <person name="Detter J.C."/>
            <person name="Brambilla E.M."/>
            <person name="Rohde M."/>
            <person name="Spring S."/>
            <person name="Goker M."/>
            <person name="Woyke T."/>
            <person name="Bristow J."/>
            <person name="Eisen J.A."/>
            <person name="Markowitz V."/>
            <person name="Hugenholtz P."/>
            <person name="Kyrpides N.C."/>
            <person name="Klenk H.P."/>
            <person name="Mavromatis K."/>
        </authorList>
    </citation>
    <scope>NUCLEOTIDE SEQUENCE [LARGE SCALE GENOMIC DNA]</scope>
    <source>
        <strain evidence="10">ATCC 700847 / DSM 10411 / MH2</strain>
    </source>
</reference>
<dbReference type="InterPro" id="IPR013114">
    <property type="entry name" value="FabA_FabZ"/>
</dbReference>
<dbReference type="KEGG" id="hmr:Hipma_1294"/>
<comment type="catalytic activity">
    <reaction evidence="8">
        <text>a (3R)-hydroxyacyl-[ACP] = a (2E)-enoyl-[ACP] + H2O</text>
        <dbReference type="Rhea" id="RHEA:13097"/>
        <dbReference type="Rhea" id="RHEA-COMP:9925"/>
        <dbReference type="Rhea" id="RHEA-COMP:9945"/>
        <dbReference type="ChEBI" id="CHEBI:15377"/>
        <dbReference type="ChEBI" id="CHEBI:78784"/>
        <dbReference type="ChEBI" id="CHEBI:78827"/>
        <dbReference type="EC" id="4.2.1.59"/>
    </reaction>
</comment>
<evidence type="ECO:0000256" key="4">
    <source>
        <dbReference type="ARBA" id="ARBA00022556"/>
    </source>
</evidence>
<name>F2LXD8_HIPMA</name>
<dbReference type="PANTHER" id="PTHR30272:SF1">
    <property type="entry name" value="3-HYDROXYACYL-[ACYL-CARRIER-PROTEIN] DEHYDRATASE"/>
    <property type="match status" value="1"/>
</dbReference>
<keyword evidence="10" id="KW-1185">Reference proteome</keyword>
<dbReference type="CDD" id="cd01288">
    <property type="entry name" value="FabZ"/>
    <property type="match status" value="1"/>
</dbReference>
<dbReference type="GO" id="GO:0005737">
    <property type="term" value="C:cytoplasm"/>
    <property type="evidence" value="ECO:0007669"/>
    <property type="project" value="UniProtKB-SubCell"/>
</dbReference>
<evidence type="ECO:0000256" key="8">
    <source>
        <dbReference type="HAMAP-Rule" id="MF_00406"/>
    </source>
</evidence>
<sequence>MLTIEDIKKMLPHRYPFLLVDRVLEYKEGDWIKTLKNVTYNEPFFTGHFPQVSVMPGVLMVEAMAQSGGILAFLSMNKEEFERSIGGKRMVYFVEIERARFRRPVIPGDQVIMEVKILKHKLDIWKMEGKATVDGKIVAEAKMAAKIDRELE</sequence>
<dbReference type="NCBIfam" id="TIGR01750">
    <property type="entry name" value="fabZ"/>
    <property type="match status" value="1"/>
</dbReference>
<reference evidence="10" key="2">
    <citation type="submission" date="2011-03" db="EMBL/GenBank/DDBJ databases">
        <title>The complete genome of Hippea maritima DSM 10411.</title>
        <authorList>
            <consortium name="US DOE Joint Genome Institute (JGI-PGF)"/>
            <person name="Lucas S."/>
            <person name="Copeland A."/>
            <person name="Lapidus A."/>
            <person name="Bruce D."/>
            <person name="Goodwin L."/>
            <person name="Pitluck S."/>
            <person name="Peters L."/>
            <person name="Kyrpides N."/>
            <person name="Mavromatis K."/>
            <person name="Pagani I."/>
            <person name="Ivanova N."/>
            <person name="Mikhailova N."/>
            <person name="Lu M."/>
            <person name="Detter J.C."/>
            <person name="Tapia R."/>
            <person name="Han C."/>
            <person name="Land M."/>
            <person name="Hauser L."/>
            <person name="Markowitz V."/>
            <person name="Cheng J.-F."/>
            <person name="Hugenholtz P."/>
            <person name="Woyke T."/>
            <person name="Wu D."/>
            <person name="Spring S."/>
            <person name="Schroeder M."/>
            <person name="Brambilla E."/>
            <person name="Klenk H.-P."/>
            <person name="Eisen J.A."/>
        </authorList>
    </citation>
    <scope>NUCLEOTIDE SEQUENCE [LARGE SCALE GENOMIC DNA]</scope>
    <source>
        <strain evidence="10">ATCC 700847 / DSM 10411 / MH2</strain>
    </source>
</reference>
<feature type="active site" evidence="8">
    <location>
        <position position="48"/>
    </location>
</feature>
<dbReference type="FunCoup" id="F2LXD8">
    <property type="interactions" value="377"/>
</dbReference>
<evidence type="ECO:0000313" key="9">
    <source>
        <dbReference type="EMBL" id="AEA34252.1"/>
    </source>
</evidence>
<dbReference type="GO" id="GO:0009245">
    <property type="term" value="P:lipid A biosynthetic process"/>
    <property type="evidence" value="ECO:0007669"/>
    <property type="project" value="UniProtKB-UniRule"/>
</dbReference>
<dbReference type="HAMAP" id="MF_00406">
    <property type="entry name" value="FabZ"/>
    <property type="match status" value="1"/>
</dbReference>
<evidence type="ECO:0000313" key="10">
    <source>
        <dbReference type="Proteomes" id="UP000008139"/>
    </source>
</evidence>
<accession>F2LXD8</accession>
<dbReference type="eggNOG" id="COG0764">
    <property type="taxonomic scope" value="Bacteria"/>
</dbReference>
<keyword evidence="2 8" id="KW-0963">Cytoplasm</keyword>
<comment type="similarity">
    <text evidence="8">Belongs to the thioester dehydratase family. FabZ subfamily.</text>
</comment>
<evidence type="ECO:0000256" key="7">
    <source>
        <dbReference type="ARBA" id="ARBA00025049"/>
    </source>
</evidence>
<keyword evidence="6 8" id="KW-0456">Lyase</keyword>
<dbReference type="PANTHER" id="PTHR30272">
    <property type="entry name" value="3-HYDROXYACYL-[ACYL-CARRIER-PROTEIN] DEHYDRATASE"/>
    <property type="match status" value="1"/>
</dbReference>
<gene>
    <name evidence="8" type="primary">fabZ</name>
    <name evidence="9" type="ordered locus">Hipma_1294</name>
</gene>
<dbReference type="InterPro" id="IPR029069">
    <property type="entry name" value="HotDog_dom_sf"/>
</dbReference>
<evidence type="ECO:0000256" key="3">
    <source>
        <dbReference type="ARBA" id="ARBA00022516"/>
    </source>
</evidence>
<dbReference type="InParanoid" id="F2LXD8"/>
<dbReference type="SUPFAM" id="SSF54637">
    <property type="entry name" value="Thioesterase/thiol ester dehydrase-isomerase"/>
    <property type="match status" value="1"/>
</dbReference>
<comment type="subcellular location">
    <subcellularLocation>
        <location evidence="1 8">Cytoplasm</location>
    </subcellularLocation>
</comment>
<dbReference type="AlphaFoldDB" id="F2LXD8"/>
<proteinExistence type="inferred from homology"/>
<dbReference type="EC" id="4.2.1.59" evidence="8"/>